<comment type="subcellular location">
    <subcellularLocation>
        <location evidence="1">Secreted</location>
    </subcellularLocation>
</comment>
<dbReference type="PANTHER" id="PTHR38340:SF1">
    <property type="entry name" value="S-LAYER PROTEIN"/>
    <property type="match status" value="1"/>
</dbReference>
<proteinExistence type="predicted"/>
<evidence type="ECO:0000313" key="3">
    <source>
        <dbReference type="EMBL" id="QLL61297.1"/>
    </source>
</evidence>
<dbReference type="Pfam" id="PF00353">
    <property type="entry name" value="HemolysinCabind"/>
    <property type="match status" value="6"/>
</dbReference>
<dbReference type="InterPro" id="IPR050557">
    <property type="entry name" value="RTX_toxin/Mannuronan_C5-epim"/>
</dbReference>
<dbReference type="AlphaFoldDB" id="A0A859QJF7"/>
<dbReference type="PROSITE" id="PS00330">
    <property type="entry name" value="HEMOLYSIN_CALCIUM"/>
    <property type="match status" value="7"/>
</dbReference>
<dbReference type="PANTHER" id="PTHR38340">
    <property type="entry name" value="S-LAYER PROTEIN"/>
    <property type="match status" value="1"/>
</dbReference>
<reference evidence="3 4" key="1">
    <citation type="submission" date="2019-06" db="EMBL/GenBank/DDBJ databases">
        <title>Complete genome sequence of Ensifer mexicanus ITTG R7 isolated from nodules of Acacia angustissima (Mill.) Kuntze.</title>
        <authorList>
            <person name="Rincon-Rosales R."/>
            <person name="Rogel M.A."/>
            <person name="Guerrero G."/>
            <person name="Rincon-Molina C.I."/>
            <person name="Lopez-Lopez A."/>
            <person name="Martinez-Romero E."/>
        </authorList>
    </citation>
    <scope>NUCLEOTIDE SEQUENCE [LARGE SCALE GENOMIC DNA]</scope>
    <source>
        <strain evidence="3 4">ITTG R7</strain>
    </source>
</reference>
<dbReference type="InterPro" id="IPR018511">
    <property type="entry name" value="Hemolysin-typ_Ca-bd_CS"/>
</dbReference>
<name>A0A859QJF7_9HYPH</name>
<dbReference type="SUPFAM" id="SSF51120">
    <property type="entry name" value="beta-Roll"/>
    <property type="match status" value="4"/>
</dbReference>
<evidence type="ECO:0000313" key="4">
    <source>
        <dbReference type="Proteomes" id="UP000510721"/>
    </source>
</evidence>
<dbReference type="InterPro" id="IPR001343">
    <property type="entry name" value="Hemolysn_Ca-bd"/>
</dbReference>
<sequence>MLWAEGDMAVVAGGTMRALNFNTLQVSALFDYDFRQLSSTSARYFDDASNYTLFQGSNLTFNASGQPTGGIVTSVRHIVNGGVALSITGFSIAATTVYNRAVANDTQGLLALILAGADNLTGTPLADVLLAYAGNDTLRGGTGKDTLDGGAGLDTADYGDKTGAVAVTLAGAANASVRIAGVVEDTIRNIENVTGGTGADVLIGDGLANRLIGAAGNDSLSGAAGNDTLRGGAGKDTLDGGAGLDTADYGDKTGAVAVTLAGAANASVRIAGVVEDTIRNIENVTGGAGADVLIGDGLANRLIGAAGNDSLSGAAGNDTLRGGAGKDTLDGGAGVDTADYSDKTAAVSVAMAGATNAAVSVAGVAEDTVRSIENITGGAGADVLTGDGFANRLAGGVGNDTLRGGGGNDTLVGGAGNDNMDGGTGLDTVDYSSDAASGATHGVRANLLGNSAQSGLAADTVIDSFGNTDRVANIRNIIGTQFADTIFGGAHNNVISGGVGNDFLDGERGNDTLIGGAGNDTFRFHTALGAGNVDTIGDFSVVADTIQLENAVFTAFTATGAMSAASFSAHILYNSGTGALSYDANGTGTTGGVTQFATLGPGLALSYADFVII</sequence>
<dbReference type="KEGG" id="emx:FKV68_07445"/>
<evidence type="ECO:0000256" key="2">
    <source>
        <dbReference type="ARBA" id="ARBA00022525"/>
    </source>
</evidence>
<protein>
    <submittedName>
        <fullName evidence="3">Calcium-binding protein</fullName>
    </submittedName>
</protein>
<dbReference type="GO" id="GO:0005576">
    <property type="term" value="C:extracellular region"/>
    <property type="evidence" value="ECO:0007669"/>
    <property type="project" value="UniProtKB-SubCell"/>
</dbReference>
<dbReference type="GO" id="GO:0005509">
    <property type="term" value="F:calcium ion binding"/>
    <property type="evidence" value="ECO:0007669"/>
    <property type="project" value="InterPro"/>
</dbReference>
<dbReference type="Gene3D" id="2.150.10.10">
    <property type="entry name" value="Serralysin-like metalloprotease, C-terminal"/>
    <property type="match status" value="3"/>
</dbReference>
<dbReference type="Proteomes" id="UP000510721">
    <property type="component" value="Chromosome"/>
</dbReference>
<organism evidence="3 4">
    <name type="scientific">Sinorhizobium mexicanum</name>
    <dbReference type="NCBI Taxonomy" id="375549"/>
    <lineage>
        <taxon>Bacteria</taxon>
        <taxon>Pseudomonadati</taxon>
        <taxon>Pseudomonadota</taxon>
        <taxon>Alphaproteobacteria</taxon>
        <taxon>Hyphomicrobiales</taxon>
        <taxon>Rhizobiaceae</taxon>
        <taxon>Sinorhizobium/Ensifer group</taxon>
        <taxon>Sinorhizobium</taxon>
    </lineage>
</organism>
<dbReference type="PRINTS" id="PR00313">
    <property type="entry name" value="CABNDNGRPT"/>
</dbReference>
<keyword evidence="4" id="KW-1185">Reference proteome</keyword>
<dbReference type="InterPro" id="IPR011049">
    <property type="entry name" value="Serralysin-like_metalloprot_C"/>
</dbReference>
<keyword evidence="2" id="KW-0964">Secreted</keyword>
<dbReference type="EMBL" id="CP041238">
    <property type="protein sequence ID" value="QLL61297.1"/>
    <property type="molecule type" value="Genomic_DNA"/>
</dbReference>
<accession>A0A859QJF7</accession>
<gene>
    <name evidence="3" type="ORF">FKV68_07445</name>
</gene>
<evidence type="ECO:0000256" key="1">
    <source>
        <dbReference type="ARBA" id="ARBA00004613"/>
    </source>
</evidence>